<evidence type="ECO:0000313" key="2">
    <source>
        <dbReference type="Proteomes" id="UP001241377"/>
    </source>
</evidence>
<reference evidence="1" key="1">
    <citation type="submission" date="2023-04" db="EMBL/GenBank/DDBJ databases">
        <title>Draft Genome sequencing of Naganishia species isolated from polar environments using Oxford Nanopore Technology.</title>
        <authorList>
            <person name="Leo P."/>
            <person name="Venkateswaran K."/>
        </authorList>
    </citation>
    <scope>NUCLEOTIDE SEQUENCE</scope>
    <source>
        <strain evidence="1">MNA-CCFEE 5261</strain>
    </source>
</reference>
<dbReference type="EMBL" id="JASBWR010000097">
    <property type="protein sequence ID" value="KAJ9095875.1"/>
    <property type="molecule type" value="Genomic_DNA"/>
</dbReference>
<accession>A0ACC2V942</accession>
<gene>
    <name evidence="1" type="ORF">QFC19_007364</name>
</gene>
<organism evidence="1 2">
    <name type="scientific">Naganishia cerealis</name>
    <dbReference type="NCBI Taxonomy" id="610337"/>
    <lineage>
        <taxon>Eukaryota</taxon>
        <taxon>Fungi</taxon>
        <taxon>Dikarya</taxon>
        <taxon>Basidiomycota</taxon>
        <taxon>Agaricomycotina</taxon>
        <taxon>Tremellomycetes</taxon>
        <taxon>Filobasidiales</taxon>
        <taxon>Filobasidiaceae</taxon>
        <taxon>Naganishia</taxon>
    </lineage>
</organism>
<protein>
    <submittedName>
        <fullName evidence="1">Uncharacterized protein</fullName>
    </submittedName>
</protein>
<proteinExistence type="predicted"/>
<sequence>MDIRLNSSKLGTKEYWDKFYKTEHQNFRDHDDTGECWFDDSGAEDRMVQFIAEKIEEQAITTNGNAPFKVLDLGTGNGHLLFALGDELEELDVNAEYTGIDYSADSVQFAHHIAQEKYSLRQFTFQRVDLLSDDAFLSEKFDILLDKGTLDAIALNQEPLPQFDGRIGMQVYSSQIEKLMHSDSIFLITSCNFTEEELTHLVTSGTLLEKWDRIEFPSFEFGGAKGSTVCSVAFRKGRE</sequence>
<evidence type="ECO:0000313" key="1">
    <source>
        <dbReference type="EMBL" id="KAJ9095875.1"/>
    </source>
</evidence>
<keyword evidence="2" id="KW-1185">Reference proteome</keyword>
<comment type="caution">
    <text evidence="1">The sequence shown here is derived from an EMBL/GenBank/DDBJ whole genome shotgun (WGS) entry which is preliminary data.</text>
</comment>
<dbReference type="Proteomes" id="UP001241377">
    <property type="component" value="Unassembled WGS sequence"/>
</dbReference>
<name>A0ACC2V942_9TREE</name>